<dbReference type="EMBL" id="JACXAE010000029">
    <property type="protein sequence ID" value="MBD2771818.1"/>
    <property type="molecule type" value="Genomic_DNA"/>
</dbReference>
<protein>
    <submittedName>
        <fullName evidence="3">DUF928 domain-containing protein</fullName>
    </submittedName>
</protein>
<dbReference type="Pfam" id="PF06051">
    <property type="entry name" value="DUF928"/>
    <property type="match status" value="1"/>
</dbReference>
<dbReference type="AlphaFoldDB" id="A0A8J6XDV8"/>
<feature type="region of interest" description="Disordered" evidence="1">
    <location>
        <begin position="34"/>
        <end position="55"/>
    </location>
</feature>
<organism evidence="3 4">
    <name type="scientific">Iningainema tapete BLCC-T55</name>
    <dbReference type="NCBI Taxonomy" id="2748662"/>
    <lineage>
        <taxon>Bacteria</taxon>
        <taxon>Bacillati</taxon>
        <taxon>Cyanobacteriota</taxon>
        <taxon>Cyanophyceae</taxon>
        <taxon>Nostocales</taxon>
        <taxon>Scytonemataceae</taxon>
        <taxon>Iningainema tapete</taxon>
    </lineage>
</organism>
<sequence>MSVKIKPMLTIALILCSLTHQPAQVIAQTPQNATIKQPVQPSKKPQQTPSPARIVFVPPKIPPRLSTISGRRGGMGSRNNCPAVEPALTALVPLQAQNSKQKNTSDAGNVGGLTTSERPTFWFYVPYTQNLTASAEFIVQDMESKDVYRGAIALPPKAGVIGVSIPSNIAPLQVEQTYHWYFKVRCTEQKTATVPIYVKGYIHRVNLDAGVMQQLQSSVDPRQKMAIFAQLGIWFDALTMLAQLRLTNPNDASTANDWQSFLQSVQLERFAKAPVLTSPSLSVNQTF</sequence>
<name>A0A8J6XDV8_9CYAN</name>
<evidence type="ECO:0000313" key="4">
    <source>
        <dbReference type="Proteomes" id="UP000629098"/>
    </source>
</evidence>
<feature type="chain" id="PRO_5035270484" evidence="2">
    <location>
        <begin position="28"/>
        <end position="287"/>
    </location>
</feature>
<feature type="signal peptide" evidence="2">
    <location>
        <begin position="1"/>
        <end position="27"/>
    </location>
</feature>
<accession>A0A8J6XDV8</accession>
<reference evidence="3" key="1">
    <citation type="submission" date="2020-09" db="EMBL/GenBank/DDBJ databases">
        <title>Iningainema tapete sp. nov. (Scytonemataceae, Cyanobacteria) from greenhouses in central Florida (USA) produces two types of nodularin with biosynthetic potential for microcystin-LR and anabaenopeptins.</title>
        <authorList>
            <person name="Berthold D.E."/>
            <person name="Lefler F.W."/>
            <person name="Huang I.-S."/>
            <person name="Abdulla H."/>
            <person name="Zimba P.V."/>
            <person name="Laughinghouse H.D. IV."/>
        </authorList>
    </citation>
    <scope>NUCLEOTIDE SEQUENCE</scope>
    <source>
        <strain evidence="3">BLCCT55</strain>
    </source>
</reference>
<keyword evidence="2" id="KW-0732">Signal</keyword>
<evidence type="ECO:0000313" key="3">
    <source>
        <dbReference type="EMBL" id="MBD2771818.1"/>
    </source>
</evidence>
<dbReference type="InterPro" id="IPR010328">
    <property type="entry name" value="DUF928"/>
</dbReference>
<evidence type="ECO:0000256" key="2">
    <source>
        <dbReference type="SAM" id="SignalP"/>
    </source>
</evidence>
<proteinExistence type="predicted"/>
<evidence type="ECO:0000256" key="1">
    <source>
        <dbReference type="SAM" id="MobiDB-lite"/>
    </source>
</evidence>
<comment type="caution">
    <text evidence="3">The sequence shown here is derived from an EMBL/GenBank/DDBJ whole genome shotgun (WGS) entry which is preliminary data.</text>
</comment>
<dbReference type="Proteomes" id="UP000629098">
    <property type="component" value="Unassembled WGS sequence"/>
</dbReference>
<dbReference type="RefSeq" id="WP_190826111.1">
    <property type="nucleotide sequence ID" value="NZ_CAWPPI010000029.1"/>
</dbReference>
<feature type="compositionally biased region" description="Low complexity" evidence="1">
    <location>
        <begin position="36"/>
        <end position="51"/>
    </location>
</feature>
<keyword evidence="4" id="KW-1185">Reference proteome</keyword>
<gene>
    <name evidence="3" type="ORF">ICL16_06855</name>
</gene>